<sequence>MNQNTGKCSTSFSYQQQASFKPKLERAGLLRSTRGEDPS</sequence>
<feature type="region of interest" description="Disordered" evidence="1">
    <location>
        <begin position="1"/>
        <end position="39"/>
    </location>
</feature>
<gene>
    <name evidence="2" type="ORF">BRAA08T34662Z</name>
</gene>
<accession>A0A3P6BKQ2</accession>
<protein>
    <submittedName>
        <fullName evidence="2">Uncharacterized protein</fullName>
    </submittedName>
</protein>
<evidence type="ECO:0000313" key="2">
    <source>
        <dbReference type="EMBL" id="VDD06657.1"/>
    </source>
</evidence>
<name>A0A3P6BKQ2_BRACM</name>
<proteinExistence type="predicted"/>
<evidence type="ECO:0000256" key="1">
    <source>
        <dbReference type="SAM" id="MobiDB-lite"/>
    </source>
</evidence>
<feature type="compositionally biased region" description="Polar residues" evidence="1">
    <location>
        <begin position="1"/>
        <end position="19"/>
    </location>
</feature>
<organism evidence="2">
    <name type="scientific">Brassica campestris</name>
    <name type="common">Field mustard</name>
    <dbReference type="NCBI Taxonomy" id="3711"/>
    <lineage>
        <taxon>Eukaryota</taxon>
        <taxon>Viridiplantae</taxon>
        <taxon>Streptophyta</taxon>
        <taxon>Embryophyta</taxon>
        <taxon>Tracheophyta</taxon>
        <taxon>Spermatophyta</taxon>
        <taxon>Magnoliopsida</taxon>
        <taxon>eudicotyledons</taxon>
        <taxon>Gunneridae</taxon>
        <taxon>Pentapetalae</taxon>
        <taxon>rosids</taxon>
        <taxon>malvids</taxon>
        <taxon>Brassicales</taxon>
        <taxon>Brassicaceae</taxon>
        <taxon>Brassiceae</taxon>
        <taxon>Brassica</taxon>
    </lineage>
</organism>
<dbReference type="AlphaFoldDB" id="A0A3P6BKQ2"/>
<dbReference type="EMBL" id="LR031575">
    <property type="protein sequence ID" value="VDD06657.1"/>
    <property type="molecule type" value="Genomic_DNA"/>
</dbReference>
<reference evidence="2" key="1">
    <citation type="submission" date="2018-11" db="EMBL/GenBank/DDBJ databases">
        <authorList>
            <consortium name="Genoscope - CEA"/>
            <person name="William W."/>
        </authorList>
    </citation>
    <scope>NUCLEOTIDE SEQUENCE</scope>
</reference>
<feature type="compositionally biased region" description="Basic and acidic residues" evidence="1">
    <location>
        <begin position="22"/>
        <end position="39"/>
    </location>
</feature>